<keyword evidence="3" id="KW-0813">Transport</keyword>
<dbReference type="EMBL" id="DSQF01000025">
    <property type="protein sequence ID" value="HGZ44146.1"/>
    <property type="molecule type" value="Genomic_DNA"/>
</dbReference>
<feature type="transmembrane region" description="Helical" evidence="8">
    <location>
        <begin position="42"/>
        <end position="62"/>
    </location>
</feature>
<keyword evidence="5 8" id="KW-0812">Transmembrane</keyword>
<protein>
    <submittedName>
        <fullName evidence="10">ABC transporter permease</fullName>
    </submittedName>
</protein>
<evidence type="ECO:0000256" key="4">
    <source>
        <dbReference type="ARBA" id="ARBA00022475"/>
    </source>
</evidence>
<evidence type="ECO:0000259" key="9">
    <source>
        <dbReference type="PROSITE" id="PS51012"/>
    </source>
</evidence>
<name>A0A832I3P2_UNCEI</name>
<evidence type="ECO:0000256" key="7">
    <source>
        <dbReference type="ARBA" id="ARBA00023136"/>
    </source>
</evidence>
<dbReference type="GO" id="GO:0005886">
    <property type="term" value="C:plasma membrane"/>
    <property type="evidence" value="ECO:0007669"/>
    <property type="project" value="UniProtKB-SubCell"/>
</dbReference>
<feature type="transmembrane region" description="Helical" evidence="8">
    <location>
        <begin position="310"/>
        <end position="329"/>
    </location>
</feature>
<keyword evidence="4" id="KW-1003">Cell membrane</keyword>
<keyword evidence="7 8" id="KW-0472">Membrane</keyword>
<accession>A0A832I3P2</accession>
<evidence type="ECO:0000313" key="10">
    <source>
        <dbReference type="EMBL" id="HGZ44146.1"/>
    </source>
</evidence>
<evidence type="ECO:0000256" key="1">
    <source>
        <dbReference type="ARBA" id="ARBA00004651"/>
    </source>
</evidence>
<feature type="transmembrane region" description="Helical" evidence="8">
    <location>
        <begin position="273"/>
        <end position="298"/>
    </location>
</feature>
<sequence>MADAGAHGESAAARRGPALDRHRLLAMARKEWIQLTRDPRSLTLAFALPVLLLVLFGTAITWDVRNVELIVVDEDRSALSRSLTEAFTSSGHFRLVGRRARAAEIAGAFERGEARIAVVVPPGFQADVAAGSAAPLQAIVDGSDANTATIALGYVRAVIQQWSVREASTGRPARLPLVADSRVWFNEDLASRNMIVPGLVAVIMAIIAAMLTSLTLAREWERGTMEQLASTPVTRLEVVLGKLLPYAAIGLADVAVTSALGVALFGVPFRGSALLLGGLSLCFVLGALGLGLFISAVAKSQMLATQISMVASFLPAFLLSGFMFAIDVMPPPLQAVSMLVPARHFLVVTRGVFLKGVGLDVLWVQAAIMVAFAALGVGLAVRAFRKELSP</sequence>
<dbReference type="InterPro" id="IPR013525">
    <property type="entry name" value="ABC2_TM"/>
</dbReference>
<feature type="transmembrane region" description="Helical" evidence="8">
    <location>
        <begin position="194"/>
        <end position="217"/>
    </location>
</feature>
<dbReference type="GO" id="GO:0140359">
    <property type="term" value="F:ABC-type transporter activity"/>
    <property type="evidence" value="ECO:0007669"/>
    <property type="project" value="InterPro"/>
</dbReference>
<evidence type="ECO:0000256" key="6">
    <source>
        <dbReference type="ARBA" id="ARBA00022989"/>
    </source>
</evidence>
<comment type="similarity">
    <text evidence="2">Belongs to the ABC-2 integral membrane protein family.</text>
</comment>
<feature type="transmembrane region" description="Helical" evidence="8">
    <location>
        <begin position="362"/>
        <end position="384"/>
    </location>
</feature>
<dbReference type="AlphaFoldDB" id="A0A832I3P2"/>
<evidence type="ECO:0000256" key="2">
    <source>
        <dbReference type="ARBA" id="ARBA00007783"/>
    </source>
</evidence>
<dbReference type="PANTHER" id="PTHR30294">
    <property type="entry name" value="MEMBRANE COMPONENT OF ABC TRANSPORTER YHHJ-RELATED"/>
    <property type="match status" value="1"/>
</dbReference>
<dbReference type="InterPro" id="IPR051449">
    <property type="entry name" value="ABC-2_transporter_component"/>
</dbReference>
<evidence type="ECO:0000256" key="5">
    <source>
        <dbReference type="ARBA" id="ARBA00022692"/>
    </source>
</evidence>
<dbReference type="PANTHER" id="PTHR30294:SF29">
    <property type="entry name" value="MULTIDRUG ABC TRANSPORTER PERMEASE YBHS-RELATED"/>
    <property type="match status" value="1"/>
</dbReference>
<dbReference type="Pfam" id="PF12698">
    <property type="entry name" value="ABC2_membrane_3"/>
    <property type="match status" value="1"/>
</dbReference>
<dbReference type="Gene3D" id="3.40.1710.10">
    <property type="entry name" value="abc type-2 transporter like domain"/>
    <property type="match status" value="1"/>
</dbReference>
<evidence type="ECO:0000256" key="8">
    <source>
        <dbReference type="SAM" id="Phobius"/>
    </source>
</evidence>
<organism evidence="10">
    <name type="scientific">Eiseniibacteriota bacterium</name>
    <dbReference type="NCBI Taxonomy" id="2212470"/>
    <lineage>
        <taxon>Bacteria</taxon>
        <taxon>Candidatus Eiseniibacteriota</taxon>
    </lineage>
</organism>
<dbReference type="PROSITE" id="PS51012">
    <property type="entry name" value="ABC_TM2"/>
    <property type="match status" value="1"/>
</dbReference>
<evidence type="ECO:0000256" key="3">
    <source>
        <dbReference type="ARBA" id="ARBA00022448"/>
    </source>
</evidence>
<keyword evidence="6 8" id="KW-1133">Transmembrane helix</keyword>
<reference evidence="10" key="1">
    <citation type="journal article" date="2020" name="mSystems">
        <title>Genome- and Community-Level Interaction Insights into Carbon Utilization and Element Cycling Functions of Hydrothermarchaeota in Hydrothermal Sediment.</title>
        <authorList>
            <person name="Zhou Z."/>
            <person name="Liu Y."/>
            <person name="Xu W."/>
            <person name="Pan J."/>
            <person name="Luo Z.H."/>
            <person name="Li M."/>
        </authorList>
    </citation>
    <scope>NUCLEOTIDE SEQUENCE [LARGE SCALE GENOMIC DNA]</scope>
    <source>
        <strain evidence="10">SpSt-381</strain>
    </source>
</reference>
<gene>
    <name evidence="10" type="ORF">ENR23_12160</name>
</gene>
<comment type="caution">
    <text evidence="10">The sequence shown here is derived from an EMBL/GenBank/DDBJ whole genome shotgun (WGS) entry which is preliminary data.</text>
</comment>
<dbReference type="InterPro" id="IPR047817">
    <property type="entry name" value="ABC2_TM_bact-type"/>
</dbReference>
<comment type="subcellular location">
    <subcellularLocation>
        <location evidence="1">Cell membrane</location>
        <topology evidence="1">Multi-pass membrane protein</topology>
    </subcellularLocation>
</comment>
<feature type="transmembrane region" description="Helical" evidence="8">
    <location>
        <begin position="243"/>
        <end position="267"/>
    </location>
</feature>
<feature type="domain" description="ABC transmembrane type-2" evidence="9">
    <location>
        <begin position="152"/>
        <end position="387"/>
    </location>
</feature>
<proteinExistence type="inferred from homology"/>